<reference evidence="2 3" key="1">
    <citation type="submission" date="2019-03" db="EMBL/GenBank/DDBJ databases">
        <title>Single cell metagenomics reveals metabolic interactions within the superorganism composed of flagellate Streblomastix strix and complex community of Bacteroidetes bacteria on its surface.</title>
        <authorList>
            <person name="Treitli S.C."/>
            <person name="Kolisko M."/>
            <person name="Husnik F."/>
            <person name="Keeling P."/>
            <person name="Hampl V."/>
        </authorList>
    </citation>
    <scope>NUCLEOTIDE SEQUENCE [LARGE SCALE GENOMIC DNA]</scope>
    <source>
        <strain evidence="2">St1</strain>
    </source>
</reference>
<dbReference type="InterPro" id="IPR018004">
    <property type="entry name" value="KilA/APSES_HTH"/>
</dbReference>
<dbReference type="Pfam" id="PF03374">
    <property type="entry name" value="ANT"/>
    <property type="match status" value="1"/>
</dbReference>
<dbReference type="InterPro" id="IPR005039">
    <property type="entry name" value="Ant_C"/>
</dbReference>
<evidence type="ECO:0000313" key="3">
    <source>
        <dbReference type="Proteomes" id="UP000324575"/>
    </source>
</evidence>
<dbReference type="InterPro" id="IPR017880">
    <property type="entry name" value="KilA_N"/>
</dbReference>
<dbReference type="EMBL" id="SNRX01000005">
    <property type="protein sequence ID" value="KAA6302850.1"/>
    <property type="molecule type" value="Genomic_DNA"/>
</dbReference>
<evidence type="ECO:0000313" key="2">
    <source>
        <dbReference type="EMBL" id="KAA6302850.1"/>
    </source>
</evidence>
<organism evidence="2 3">
    <name type="scientific">Candidatus Ordinivivax streblomastigis</name>
    <dbReference type="NCBI Taxonomy" id="2540710"/>
    <lineage>
        <taxon>Bacteria</taxon>
        <taxon>Pseudomonadati</taxon>
        <taxon>Bacteroidota</taxon>
        <taxon>Bacteroidia</taxon>
        <taxon>Bacteroidales</taxon>
        <taxon>Candidatus Ordinivivax</taxon>
    </lineage>
</organism>
<proteinExistence type="predicted"/>
<dbReference type="AlphaFoldDB" id="A0A5M8P3L9"/>
<dbReference type="PROSITE" id="PS51301">
    <property type="entry name" value="KILA_N"/>
    <property type="match status" value="1"/>
</dbReference>
<dbReference type="SMART" id="SM01252">
    <property type="entry name" value="KilA-N"/>
    <property type="match status" value="1"/>
</dbReference>
<evidence type="ECO:0000259" key="1">
    <source>
        <dbReference type="PROSITE" id="PS51301"/>
    </source>
</evidence>
<name>A0A5M8P3L9_9BACT</name>
<protein>
    <recommendedName>
        <fullName evidence="1">KilA-N domain-containing protein</fullName>
    </recommendedName>
</protein>
<dbReference type="Proteomes" id="UP000324575">
    <property type="component" value="Unassembled WGS sequence"/>
</dbReference>
<accession>A0A5M8P3L9</accession>
<gene>
    <name evidence="2" type="ORF">EZS26_001020</name>
</gene>
<dbReference type="Pfam" id="PF04383">
    <property type="entry name" value="KilA-N"/>
    <property type="match status" value="1"/>
</dbReference>
<dbReference type="GO" id="GO:0003677">
    <property type="term" value="F:DNA binding"/>
    <property type="evidence" value="ECO:0007669"/>
    <property type="project" value="InterPro"/>
</dbReference>
<feature type="domain" description="KilA-N" evidence="1">
    <location>
        <begin position="128"/>
        <end position="231"/>
    </location>
</feature>
<comment type="caution">
    <text evidence="2">The sequence shown here is derived from an EMBL/GenBank/DDBJ whole genome shotgun (WGS) entry which is preliminary data.</text>
</comment>
<sequence>MKQICSKIPFNKEYRVYVITDNEGVVEWVSLYDLCKILKRKEMYENNEATGLCPSTKGFPIYGNGKLFQFIRIYDVHVLLRAIRKENKQVASICDEIEKWVANLPVGQNRNMERLPVVMPALAKPATSPVTFTFRDQPISFMADNGKTFFNATQMARSFGKSPREWLLLAETIRFRQSLVKQGKSESMESQIITQRGSFGATWIEDGLGLEFSRWLSPEFSDWCNDRVKELVTRGYVTLKQVGDERFSSANTKERFPVPENFKEALLLAAAQQEELERQQQKIEEDRPKVAFYDDFIENRDCFKSSIIAEELQITTMELHRFLIEQRICKYEHRQYVVYSSYAALQCDHPYLWTNKYGKTYAYSHMKRWTKAGREYVLDLYREKKPQYQNKSLTE</sequence>